<proteinExistence type="predicted"/>
<dbReference type="EMBL" id="JACHEA010000001">
    <property type="protein sequence ID" value="MBB5340826.1"/>
    <property type="molecule type" value="Genomic_DNA"/>
</dbReference>
<protein>
    <submittedName>
        <fullName evidence="1">Uncharacterized protein</fullName>
    </submittedName>
</protein>
<keyword evidence="2" id="KW-1185">Reference proteome</keyword>
<sequence length="36" mass="4155">MTEKEAFDAMMKKVLSVSKQELQKRLEEEKKAKGKG</sequence>
<reference evidence="1" key="1">
    <citation type="submission" date="2020-08" db="EMBL/GenBank/DDBJ databases">
        <title>Genomic Encyclopedia of Type Strains, Phase IV (KMG-V): Genome sequencing to study the core and pangenomes of soil and plant-associated prokaryotes.</title>
        <authorList>
            <person name="Whitman W."/>
        </authorList>
    </citation>
    <scope>NUCLEOTIDE SEQUENCE</scope>
    <source>
        <strain evidence="1">M8UP15</strain>
    </source>
</reference>
<evidence type="ECO:0000313" key="1">
    <source>
        <dbReference type="EMBL" id="MBB5340826.1"/>
    </source>
</evidence>
<dbReference type="Proteomes" id="UP000569005">
    <property type="component" value="Unassembled WGS sequence"/>
</dbReference>
<name>A0ACC5P289_9BACT</name>
<evidence type="ECO:0000313" key="2">
    <source>
        <dbReference type="Proteomes" id="UP000569005"/>
    </source>
</evidence>
<accession>A0ACC5P289</accession>
<organism evidence="1 2">
    <name type="scientific">Tunturiibacter gelidiferens</name>
    <dbReference type="NCBI Taxonomy" id="3069689"/>
    <lineage>
        <taxon>Bacteria</taxon>
        <taxon>Pseudomonadati</taxon>
        <taxon>Acidobacteriota</taxon>
        <taxon>Terriglobia</taxon>
        <taxon>Terriglobales</taxon>
        <taxon>Acidobacteriaceae</taxon>
        <taxon>Tunturiibacter</taxon>
    </lineage>
</organism>
<comment type="caution">
    <text evidence="1">The sequence shown here is derived from an EMBL/GenBank/DDBJ whole genome shotgun (WGS) entry which is preliminary data.</text>
</comment>
<gene>
    <name evidence="1" type="ORF">HDF13_003159</name>
</gene>